<dbReference type="EMBL" id="APAU02000085">
    <property type="protein sequence ID" value="EUB57413.1"/>
    <property type="molecule type" value="Genomic_DNA"/>
</dbReference>
<sequence length="114" mass="13435">MFLKYARVRRKEEINSFFPQSLFLREWIISKFISLHLFDRLRCSLMWCNGIEAIWFVCKAVSHKLQFDLKGTTEVLHNDTSSEFGLRIILFSLSWENAFLSITVLLLQNFALVG</sequence>
<keyword evidence="2" id="KW-1185">Reference proteome</keyword>
<protein>
    <submittedName>
        <fullName evidence="1">Uncharacterized protein</fullName>
    </submittedName>
</protein>
<comment type="caution">
    <text evidence="1">The sequence shown here is derived from an EMBL/GenBank/DDBJ whole genome shotgun (WGS) entry which is preliminary data.</text>
</comment>
<organism evidence="1 2">
    <name type="scientific">Echinococcus granulosus</name>
    <name type="common">Hydatid tapeworm</name>
    <dbReference type="NCBI Taxonomy" id="6210"/>
    <lineage>
        <taxon>Eukaryota</taxon>
        <taxon>Metazoa</taxon>
        <taxon>Spiralia</taxon>
        <taxon>Lophotrochozoa</taxon>
        <taxon>Platyhelminthes</taxon>
        <taxon>Cestoda</taxon>
        <taxon>Eucestoda</taxon>
        <taxon>Cyclophyllidea</taxon>
        <taxon>Taeniidae</taxon>
        <taxon>Echinococcus</taxon>
        <taxon>Echinococcus granulosus group</taxon>
    </lineage>
</organism>
<dbReference type="CTD" id="36343452"/>
<dbReference type="AlphaFoldDB" id="W6U853"/>
<name>W6U853_ECHGR</name>
<dbReference type="KEGG" id="egl:EGR_07737"/>
<evidence type="ECO:0000313" key="1">
    <source>
        <dbReference type="EMBL" id="EUB57413.1"/>
    </source>
</evidence>
<dbReference type="GeneID" id="36343452"/>
<reference evidence="1 2" key="1">
    <citation type="journal article" date="2013" name="Nat. Genet.">
        <title>The genome of the hydatid tapeworm Echinococcus granulosus.</title>
        <authorList>
            <person name="Zheng H."/>
            <person name="Zhang W."/>
            <person name="Zhang L."/>
            <person name="Zhang Z."/>
            <person name="Li J."/>
            <person name="Lu G."/>
            <person name="Zhu Y."/>
            <person name="Wang Y."/>
            <person name="Huang Y."/>
            <person name="Liu J."/>
            <person name="Kang H."/>
            <person name="Chen J."/>
            <person name="Wang L."/>
            <person name="Chen A."/>
            <person name="Yu S."/>
            <person name="Gao Z."/>
            <person name="Jin L."/>
            <person name="Gu W."/>
            <person name="Wang Z."/>
            <person name="Zhao L."/>
            <person name="Shi B."/>
            <person name="Wen H."/>
            <person name="Lin R."/>
            <person name="Jones M.K."/>
            <person name="Brejova B."/>
            <person name="Vinar T."/>
            <person name="Zhao G."/>
            <person name="McManus D.P."/>
            <person name="Chen Z."/>
            <person name="Zhou Y."/>
            <person name="Wang S."/>
        </authorList>
    </citation>
    <scope>NUCLEOTIDE SEQUENCE [LARGE SCALE GENOMIC DNA]</scope>
</reference>
<gene>
    <name evidence="1" type="ORF">EGR_07737</name>
</gene>
<dbReference type="RefSeq" id="XP_024348609.1">
    <property type="nucleotide sequence ID" value="XM_024496986.1"/>
</dbReference>
<proteinExistence type="predicted"/>
<dbReference type="Proteomes" id="UP000019149">
    <property type="component" value="Unassembled WGS sequence"/>
</dbReference>
<evidence type="ECO:0000313" key="2">
    <source>
        <dbReference type="Proteomes" id="UP000019149"/>
    </source>
</evidence>
<accession>W6U853</accession>